<proteinExistence type="predicted"/>
<name>A0ACC2VC23_9TREE</name>
<comment type="caution">
    <text evidence="1">The sequence shown here is derived from an EMBL/GenBank/DDBJ whole genome shotgun (WGS) entry which is preliminary data.</text>
</comment>
<dbReference type="Proteomes" id="UP001241377">
    <property type="component" value="Unassembled WGS sequence"/>
</dbReference>
<accession>A0ACC2VC23</accession>
<keyword evidence="2" id="KW-1185">Reference proteome</keyword>
<protein>
    <submittedName>
        <fullName evidence="1">Uncharacterized protein</fullName>
    </submittedName>
</protein>
<organism evidence="1 2">
    <name type="scientific">Naganishia cerealis</name>
    <dbReference type="NCBI Taxonomy" id="610337"/>
    <lineage>
        <taxon>Eukaryota</taxon>
        <taxon>Fungi</taxon>
        <taxon>Dikarya</taxon>
        <taxon>Basidiomycota</taxon>
        <taxon>Agaricomycotina</taxon>
        <taxon>Tremellomycetes</taxon>
        <taxon>Filobasidiales</taxon>
        <taxon>Filobasidiaceae</taxon>
        <taxon>Naganishia</taxon>
    </lineage>
</organism>
<evidence type="ECO:0000313" key="1">
    <source>
        <dbReference type="EMBL" id="KAJ9096492.1"/>
    </source>
</evidence>
<gene>
    <name evidence="1" type="ORF">QFC19_007146</name>
</gene>
<sequence>MYVNAIRKLPVPKNFSRCLLTFSRTVRNPTTYHATAPTSFAPKSVILLSSPTHLNSTIDAAIKLFEDQKLQIVVAGVDSVPPMGNSGVSELWMDEFFKVKDGIFLDEKDDLNKPPRQSDGVNVVGARKNWKLIDSAFSMKVAKNVDVSVNLANTAFVNDNLVTLFYLQPPQLDDKVTAGFSDSALCDLRVELPISAQNAVVKVHDRWTALPSEEPLFVTNCIGNLIKSLNGSSAAKFLEQNDQLMSIGSKDTEVYVKLYRENTEYRYQVIAGGGGWGPKSDTLVVSPEAKVQKGDRIEFFMLTPENKKASHQHEIETKNGSFIFERINEASGFRHSNSDVEGTLSVFGCGTEVAYHVNNVLHLSAGETVVVEMKTES</sequence>
<reference evidence="1" key="1">
    <citation type="submission" date="2023-04" db="EMBL/GenBank/DDBJ databases">
        <title>Draft Genome sequencing of Naganishia species isolated from polar environments using Oxford Nanopore Technology.</title>
        <authorList>
            <person name="Leo P."/>
            <person name="Venkateswaran K."/>
        </authorList>
    </citation>
    <scope>NUCLEOTIDE SEQUENCE</scope>
    <source>
        <strain evidence="1">MNA-CCFEE 5261</strain>
    </source>
</reference>
<dbReference type="EMBL" id="JASBWR010000093">
    <property type="protein sequence ID" value="KAJ9096492.1"/>
    <property type="molecule type" value="Genomic_DNA"/>
</dbReference>
<evidence type="ECO:0000313" key="2">
    <source>
        <dbReference type="Proteomes" id="UP001241377"/>
    </source>
</evidence>